<reference evidence="8 9" key="1">
    <citation type="submission" date="2019-03" db="EMBL/GenBank/DDBJ databases">
        <title>Genomic Encyclopedia of Type Strains, Phase IV (KMG-IV): sequencing the most valuable type-strain genomes for metagenomic binning, comparative biology and taxonomic classification.</title>
        <authorList>
            <person name="Goeker M."/>
        </authorList>
    </citation>
    <scope>NUCLEOTIDE SEQUENCE [LARGE SCALE GENOMIC DNA]</scope>
    <source>
        <strain evidence="8 9">DSM 2132</strain>
    </source>
</reference>
<dbReference type="RefSeq" id="WP_132707938.1">
    <property type="nucleotide sequence ID" value="NZ_JACIGF010000003.1"/>
</dbReference>
<evidence type="ECO:0000259" key="6">
    <source>
        <dbReference type="Pfam" id="PF00326"/>
    </source>
</evidence>
<feature type="domain" description="Peptidase S9A N-terminal" evidence="7">
    <location>
        <begin position="16"/>
        <end position="420"/>
    </location>
</feature>
<dbReference type="InterPro" id="IPR051543">
    <property type="entry name" value="Serine_Peptidase_S9A"/>
</dbReference>
<keyword evidence="9" id="KW-1185">Reference proteome</keyword>
<sequence>MAQTTRLPAPADPQPPQAARRPHRTTHHGQTLEDDYAWLKDPAYPEVTDPDVLAYLEAENRYFEAVMAPHAPLVETLYEEMKGRLKEDDAAVPWRDGAWMYQWRFEVGAQYLRWYRWPADGDAGDAQCILDEVALSEGNAFFRLGALAVSPDGRRAAYACDFNGDERFTVQVRDLDTDTLHDLTIEGTVGRLVWDAAGDGFFYVEVTENWRPYRVRYHRLGDDPAADRTVYEEKDGAFFVGIDRTRSRRFLVITAGDHVTQEARVLRLDAPDGEPVLVAPRRRGHEYYVDHGEGRFFIRTNDRDADFRIVAAPEDHPQEVHWRELVPAEPGLYITGHAVFKRFLVLEERVDGLDQIRIRFHGEDGESHRIAFDEEAYAAELGRNAEYDVDTIRFVYESMVTPDSIVDYSVDTRTRQVRKVRAIPSGYDPALYETRRLHARARDGAMVPVSLVYRKDRYNADAPRLHLTGYGAYGLGTPPFFSPARLSLLDRGFAVAIAHIRGGDELGRAWYLAGKLNRRTNTFNDFEDAARALIKAGWARDGRISISGGSAGGTLIGAAVNQAPDLWRAAVLHVPFVDVLNTMLDAELPLTPIEWPEWGNPIDDARAFATIRAYSPYDQIRAQAYPPMLVTAGISDPRVTYWEPAKWTAKLRALKADDNAVLLKTNMDAGHGGKSGRYERLRESAEEYAFILTAFAPEASG</sequence>
<dbReference type="EMBL" id="SLXO01000003">
    <property type="protein sequence ID" value="TCP36400.1"/>
    <property type="molecule type" value="Genomic_DNA"/>
</dbReference>
<dbReference type="GO" id="GO:0006508">
    <property type="term" value="P:proteolysis"/>
    <property type="evidence" value="ECO:0007669"/>
    <property type="project" value="UniProtKB-KW"/>
</dbReference>
<comment type="caution">
    <text evidence="8">The sequence shown here is derived from an EMBL/GenBank/DDBJ whole genome shotgun (WGS) entry which is preliminary data.</text>
</comment>
<keyword evidence="2" id="KW-0645">Protease</keyword>
<dbReference type="PANTHER" id="PTHR11757:SF19">
    <property type="entry name" value="PROLYL ENDOPEPTIDASE-LIKE"/>
    <property type="match status" value="1"/>
</dbReference>
<comment type="similarity">
    <text evidence="1">Belongs to the peptidase S9A family.</text>
</comment>
<dbReference type="Pfam" id="PF00326">
    <property type="entry name" value="Peptidase_S9"/>
    <property type="match status" value="1"/>
</dbReference>
<dbReference type="GO" id="GO:0004252">
    <property type="term" value="F:serine-type endopeptidase activity"/>
    <property type="evidence" value="ECO:0007669"/>
    <property type="project" value="InterPro"/>
</dbReference>
<feature type="domain" description="Peptidase S9 prolyl oligopeptidase catalytic" evidence="6">
    <location>
        <begin position="481"/>
        <end position="695"/>
    </location>
</feature>
<dbReference type="OrthoDB" id="9801421at2"/>
<organism evidence="8 9">
    <name type="scientific">Rhodothalassium salexigens DSM 2132</name>
    <dbReference type="NCBI Taxonomy" id="1188247"/>
    <lineage>
        <taxon>Bacteria</taxon>
        <taxon>Pseudomonadati</taxon>
        <taxon>Pseudomonadota</taxon>
        <taxon>Alphaproteobacteria</taxon>
        <taxon>Rhodothalassiales</taxon>
        <taxon>Rhodothalassiaceae</taxon>
        <taxon>Rhodothalassium</taxon>
    </lineage>
</organism>
<accession>A0A4R2PLC6</accession>
<evidence type="ECO:0000256" key="4">
    <source>
        <dbReference type="ARBA" id="ARBA00022825"/>
    </source>
</evidence>
<dbReference type="SUPFAM" id="SSF50993">
    <property type="entry name" value="Peptidase/esterase 'gauge' domain"/>
    <property type="match status" value="1"/>
</dbReference>
<name>A0A4R2PLC6_RHOSA</name>
<dbReference type="Gene3D" id="3.40.50.1820">
    <property type="entry name" value="alpha/beta hydrolase"/>
    <property type="match status" value="1"/>
</dbReference>
<dbReference type="Pfam" id="PF02897">
    <property type="entry name" value="Peptidase_S9_N"/>
    <property type="match status" value="1"/>
</dbReference>
<dbReference type="InterPro" id="IPR002470">
    <property type="entry name" value="Peptidase_S9A"/>
</dbReference>
<dbReference type="PANTHER" id="PTHR11757">
    <property type="entry name" value="PROTEASE FAMILY S9A OLIGOPEPTIDASE"/>
    <property type="match status" value="1"/>
</dbReference>
<evidence type="ECO:0000313" key="9">
    <source>
        <dbReference type="Proteomes" id="UP000295399"/>
    </source>
</evidence>
<keyword evidence="4" id="KW-0720">Serine protease</keyword>
<feature type="region of interest" description="Disordered" evidence="5">
    <location>
        <begin position="1"/>
        <end position="32"/>
    </location>
</feature>
<protein>
    <submittedName>
        <fullName evidence="8">Oligopeptidase B</fullName>
    </submittedName>
</protein>
<evidence type="ECO:0000256" key="3">
    <source>
        <dbReference type="ARBA" id="ARBA00022801"/>
    </source>
</evidence>
<dbReference type="PRINTS" id="PR00862">
    <property type="entry name" value="PROLIGOPTASE"/>
</dbReference>
<gene>
    <name evidence="8" type="ORF">EV659_103291</name>
</gene>
<proteinExistence type="inferred from homology"/>
<dbReference type="InterPro" id="IPR029058">
    <property type="entry name" value="AB_hydrolase_fold"/>
</dbReference>
<dbReference type="FunCoup" id="A0A4R2PLC6">
    <property type="interactions" value="435"/>
</dbReference>
<evidence type="ECO:0000256" key="2">
    <source>
        <dbReference type="ARBA" id="ARBA00022670"/>
    </source>
</evidence>
<evidence type="ECO:0000313" key="8">
    <source>
        <dbReference type="EMBL" id="TCP36400.1"/>
    </source>
</evidence>
<dbReference type="Proteomes" id="UP000295399">
    <property type="component" value="Unassembled WGS sequence"/>
</dbReference>
<dbReference type="AlphaFoldDB" id="A0A4R2PLC6"/>
<dbReference type="InterPro" id="IPR001375">
    <property type="entry name" value="Peptidase_S9_cat"/>
</dbReference>
<keyword evidence="3" id="KW-0378">Hydrolase</keyword>
<dbReference type="InParanoid" id="A0A4R2PLC6"/>
<evidence type="ECO:0000259" key="7">
    <source>
        <dbReference type="Pfam" id="PF02897"/>
    </source>
</evidence>
<evidence type="ECO:0000256" key="1">
    <source>
        <dbReference type="ARBA" id="ARBA00005228"/>
    </source>
</evidence>
<dbReference type="InterPro" id="IPR023302">
    <property type="entry name" value="Pept_S9A_N"/>
</dbReference>
<evidence type="ECO:0000256" key="5">
    <source>
        <dbReference type="SAM" id="MobiDB-lite"/>
    </source>
</evidence>
<dbReference type="SUPFAM" id="SSF53474">
    <property type="entry name" value="alpha/beta-Hydrolases"/>
    <property type="match status" value="1"/>
</dbReference>
<dbReference type="Gene3D" id="2.130.10.120">
    <property type="entry name" value="Prolyl oligopeptidase, N-terminal domain"/>
    <property type="match status" value="1"/>
</dbReference>